<comment type="caution">
    <text evidence="1">The sequence shown here is derived from an EMBL/GenBank/DDBJ whole genome shotgun (WGS) entry which is preliminary data.</text>
</comment>
<reference evidence="1 2" key="1">
    <citation type="submission" date="2019-02" db="EMBL/GenBank/DDBJ databases">
        <title>Deep-cultivation of Planctomycetes and their phenomic and genomic characterization uncovers novel biology.</title>
        <authorList>
            <person name="Wiegand S."/>
            <person name="Jogler M."/>
            <person name="Boedeker C."/>
            <person name="Pinto D."/>
            <person name="Vollmers J."/>
            <person name="Rivas-Marin E."/>
            <person name="Kohn T."/>
            <person name="Peeters S.H."/>
            <person name="Heuer A."/>
            <person name="Rast P."/>
            <person name="Oberbeckmann S."/>
            <person name="Bunk B."/>
            <person name="Jeske O."/>
            <person name="Meyerdierks A."/>
            <person name="Storesund J.E."/>
            <person name="Kallscheuer N."/>
            <person name="Luecker S."/>
            <person name="Lage O.M."/>
            <person name="Pohl T."/>
            <person name="Merkel B.J."/>
            <person name="Hornburger P."/>
            <person name="Mueller R.-W."/>
            <person name="Bruemmer F."/>
            <person name="Labrenz M."/>
            <person name="Spormann A.M."/>
            <person name="Op Den Camp H."/>
            <person name="Overmann J."/>
            <person name="Amann R."/>
            <person name="Jetten M.S.M."/>
            <person name="Mascher T."/>
            <person name="Medema M.H."/>
            <person name="Devos D.P."/>
            <person name="Kaster A.-K."/>
            <person name="Ovreas L."/>
            <person name="Rohde M."/>
            <person name="Galperin M.Y."/>
            <person name="Jogler C."/>
        </authorList>
    </citation>
    <scope>NUCLEOTIDE SEQUENCE [LARGE SCALE GENOMIC DNA]</scope>
    <source>
        <strain evidence="1 2">Mal64</strain>
    </source>
</reference>
<dbReference type="Proteomes" id="UP000315440">
    <property type="component" value="Unassembled WGS sequence"/>
</dbReference>
<sequence>MSLGFGVVLCLAVAGCDSRPYSLAPVSGTVTLNGKPVPRTLVKFVPMTVDGKTPGPVSTGRCDGDGHYSLTTLDGGRGAVVGKHRVSIFSDSPAVAPPPDAEPTVELFPSQYNVLTKLRAEVPESGLEDADFEVTTR</sequence>
<evidence type="ECO:0008006" key="3">
    <source>
        <dbReference type="Google" id="ProtNLM"/>
    </source>
</evidence>
<evidence type="ECO:0000313" key="2">
    <source>
        <dbReference type="Proteomes" id="UP000315440"/>
    </source>
</evidence>
<dbReference type="EMBL" id="SJPQ01000001">
    <property type="protein sequence ID" value="TWT89830.1"/>
    <property type="molecule type" value="Genomic_DNA"/>
</dbReference>
<organism evidence="1 2">
    <name type="scientific">Pseudobythopirellula maris</name>
    <dbReference type="NCBI Taxonomy" id="2527991"/>
    <lineage>
        <taxon>Bacteria</taxon>
        <taxon>Pseudomonadati</taxon>
        <taxon>Planctomycetota</taxon>
        <taxon>Planctomycetia</taxon>
        <taxon>Pirellulales</taxon>
        <taxon>Lacipirellulaceae</taxon>
        <taxon>Pseudobythopirellula</taxon>
    </lineage>
</organism>
<keyword evidence="2" id="KW-1185">Reference proteome</keyword>
<name>A0A5C5ZRB2_9BACT</name>
<gene>
    <name evidence="1" type="ORF">Mal64_02100</name>
</gene>
<evidence type="ECO:0000313" key="1">
    <source>
        <dbReference type="EMBL" id="TWT89830.1"/>
    </source>
</evidence>
<proteinExistence type="predicted"/>
<dbReference type="AlphaFoldDB" id="A0A5C5ZRB2"/>
<accession>A0A5C5ZRB2</accession>
<protein>
    <recommendedName>
        <fullName evidence="3">Carboxypeptidase regulatory-like domain-containing protein</fullName>
    </recommendedName>
</protein>